<reference evidence="4 5" key="1">
    <citation type="submission" date="2021-04" db="EMBL/GenBank/DDBJ databases">
        <title>Corynebacterium genitalium sp. nov. and Corynebacterium genitalium sp. nov., two new species of the genus Corynebacterium.</title>
        <authorList>
            <person name="Jaen-Luchoro D."/>
            <person name="Pinyeiro-Iglesias B."/>
            <person name="Al-Shaer S."/>
            <person name="Karlsson R."/>
            <person name="Gonzales-Siles L."/>
            <person name="Cardew S."/>
            <person name="Jensie-Markopolous S."/>
            <person name="Ohlen M."/>
            <person name="Inganas E."/>
            <person name="Moore E.R.B."/>
        </authorList>
    </citation>
    <scope>NUCLEOTIDE SEQUENCE [LARGE SCALE GENOMIC DNA]</scope>
    <source>
        <strain evidence="4 5">CCUG 55013</strain>
    </source>
</reference>
<evidence type="ECO:0000313" key="4">
    <source>
        <dbReference type="EMBL" id="MCQ4615048.1"/>
    </source>
</evidence>
<keyword evidence="2" id="KW-0472">Membrane</keyword>
<proteinExistence type="predicted"/>
<keyword evidence="2" id="KW-1133">Transmembrane helix</keyword>
<feature type="region of interest" description="Disordered" evidence="1">
    <location>
        <begin position="729"/>
        <end position="787"/>
    </location>
</feature>
<keyword evidence="3" id="KW-0732">Signal</keyword>
<dbReference type="RefSeq" id="WP_256001356.1">
    <property type="nucleotide sequence ID" value="NZ_JAGPYW010000015.1"/>
</dbReference>
<evidence type="ECO:0000256" key="2">
    <source>
        <dbReference type="SAM" id="Phobius"/>
    </source>
</evidence>
<dbReference type="Gene3D" id="3.40.390.10">
    <property type="entry name" value="Collagenase (Catalytic Domain)"/>
    <property type="match status" value="1"/>
</dbReference>
<name>A0ABD4TRT9_9CORY</name>
<evidence type="ECO:0000256" key="1">
    <source>
        <dbReference type="SAM" id="MobiDB-lite"/>
    </source>
</evidence>
<sequence length="819" mass="89089">MRFHKTVIAGAVTLALGMGAVSAVPATASPVNSDDDAIQTQLHIRKSYHEATLTYVNPKSVAGKLENQVGVIGWADGRVVAPIAKSTTESSPEDGVTVLEHTDPRREVTMKRTFTVKGDEINVVTELTNNAGTARELAIRMYNHAKPMKGTMTAAQFGDSLRGEDKSAYRVDANFPGATALATAQDPATLPEWNAGSDNKNMERGEVLSGTWVQTVEPGATMKAEMTVKIETQLGALDSDGDGLLDIWEMQGANVNGVDMPLHRWGPNPYEKDIFLQMNWMKSEWETEGCQEAARFAVNPEGFARYDACSKMNTNVYRPSGLILDQLVKKFAAHGYNLHIDAGKGYSKNFEARDDEYRGGPILDYKDHYFNSPETSGSELITTSVDLLKEREGIFRSGVIGDLMDAPSANGSINYATGRALIGGTSFYVSKNARMGAEDKVRNTIMHELGHNLGLNHNGMLWVDGKRQSVYEWTKYGDWLSDRPSAMNYAYQFVTFDYQEEDKSGNQEAPHPGCAGAPDCYVGEWSVPSEWKNLNVKAGGIGDVSVKPAESDSESDKDAEKRRGIERDARELDAAAALKNDGKADFYMADENSIATVRADNKVVGTIGNRGYHDHEFTVRAFYGKELSRIAPVQTIKVKGIGDAKEAGPQSRKEIQIPIPDTQRLYGSYVPVYIQIENESGEIVFSELFDISLLDYTEDELRQVSTQLGDSVLGQRASALLSQGKLGDFQDTNRRNLADTKELKQPKRPSTPPTTSAKPSPSAAPSTAAPADPTTQDAKATDDKGGVDEKTRNTILIVVGVLLGILGLGGAAAAVMANK</sequence>
<dbReference type="SUPFAM" id="SSF55486">
    <property type="entry name" value="Metalloproteases ('zincins'), catalytic domain"/>
    <property type="match status" value="1"/>
</dbReference>
<gene>
    <name evidence="4" type="ORF">KBX22_09960</name>
</gene>
<dbReference type="EMBL" id="JAGPYW010000015">
    <property type="protein sequence ID" value="MCQ4615048.1"/>
    <property type="molecule type" value="Genomic_DNA"/>
</dbReference>
<feature type="signal peptide" evidence="3">
    <location>
        <begin position="1"/>
        <end position="23"/>
    </location>
</feature>
<comment type="caution">
    <text evidence="4">The sequence shown here is derived from an EMBL/GenBank/DDBJ whole genome shotgun (WGS) entry which is preliminary data.</text>
</comment>
<protein>
    <submittedName>
        <fullName evidence="4">Uncharacterized protein</fullName>
    </submittedName>
</protein>
<feature type="compositionally biased region" description="Basic and acidic residues" evidence="1">
    <location>
        <begin position="731"/>
        <end position="745"/>
    </location>
</feature>
<feature type="chain" id="PRO_5044837635" evidence="3">
    <location>
        <begin position="24"/>
        <end position="819"/>
    </location>
</feature>
<evidence type="ECO:0000313" key="5">
    <source>
        <dbReference type="Proteomes" id="UP001205080"/>
    </source>
</evidence>
<feature type="compositionally biased region" description="Basic and acidic residues" evidence="1">
    <location>
        <begin position="554"/>
        <end position="568"/>
    </location>
</feature>
<dbReference type="InterPro" id="IPR024079">
    <property type="entry name" value="MetalloPept_cat_dom_sf"/>
</dbReference>
<evidence type="ECO:0000256" key="3">
    <source>
        <dbReference type="SAM" id="SignalP"/>
    </source>
</evidence>
<feature type="region of interest" description="Disordered" evidence="1">
    <location>
        <begin position="542"/>
        <end position="568"/>
    </location>
</feature>
<organism evidence="4 5">
    <name type="scientific">Corynebacterium pseudogenitalium</name>
    <dbReference type="NCBI Taxonomy" id="38303"/>
    <lineage>
        <taxon>Bacteria</taxon>
        <taxon>Bacillati</taxon>
        <taxon>Actinomycetota</taxon>
        <taxon>Actinomycetes</taxon>
        <taxon>Mycobacteriales</taxon>
        <taxon>Corynebacteriaceae</taxon>
        <taxon>Corynebacterium</taxon>
    </lineage>
</organism>
<feature type="region of interest" description="Disordered" evidence="1">
    <location>
        <begin position="182"/>
        <end position="202"/>
    </location>
</feature>
<dbReference type="AlphaFoldDB" id="A0ABD4TRT9"/>
<keyword evidence="2" id="KW-0812">Transmembrane</keyword>
<feature type="compositionally biased region" description="Low complexity" evidence="1">
    <location>
        <begin position="753"/>
        <end position="778"/>
    </location>
</feature>
<accession>A0ABD4TRT9</accession>
<dbReference type="Proteomes" id="UP001205080">
    <property type="component" value="Unassembled WGS sequence"/>
</dbReference>
<feature type="transmembrane region" description="Helical" evidence="2">
    <location>
        <begin position="795"/>
        <end position="817"/>
    </location>
</feature>